<evidence type="ECO:0000313" key="3">
    <source>
        <dbReference type="Proteomes" id="UP000317650"/>
    </source>
</evidence>
<gene>
    <name evidence="2" type="ORF">C4D60_Mb03t03220</name>
</gene>
<protein>
    <recommendedName>
        <fullName evidence="4">CHCH domain-containing protein</fullName>
    </recommendedName>
</protein>
<organism evidence="2 3">
    <name type="scientific">Musa balbisiana</name>
    <name type="common">Banana</name>
    <dbReference type="NCBI Taxonomy" id="52838"/>
    <lineage>
        <taxon>Eukaryota</taxon>
        <taxon>Viridiplantae</taxon>
        <taxon>Streptophyta</taxon>
        <taxon>Embryophyta</taxon>
        <taxon>Tracheophyta</taxon>
        <taxon>Spermatophyta</taxon>
        <taxon>Magnoliopsida</taxon>
        <taxon>Liliopsida</taxon>
        <taxon>Zingiberales</taxon>
        <taxon>Musaceae</taxon>
        <taxon>Musa</taxon>
    </lineage>
</organism>
<evidence type="ECO:0000256" key="1">
    <source>
        <dbReference type="SAM" id="MobiDB-lite"/>
    </source>
</evidence>
<dbReference type="AlphaFoldDB" id="A0A4S8J765"/>
<evidence type="ECO:0000313" key="2">
    <source>
        <dbReference type="EMBL" id="THU57408.1"/>
    </source>
</evidence>
<proteinExistence type="predicted"/>
<evidence type="ECO:0008006" key="4">
    <source>
        <dbReference type="Google" id="ProtNLM"/>
    </source>
</evidence>
<feature type="region of interest" description="Disordered" evidence="1">
    <location>
        <begin position="63"/>
        <end position="90"/>
    </location>
</feature>
<reference evidence="2 3" key="1">
    <citation type="journal article" date="2019" name="Nat. Plants">
        <title>Genome sequencing of Musa balbisiana reveals subgenome evolution and function divergence in polyploid bananas.</title>
        <authorList>
            <person name="Yao X."/>
        </authorList>
    </citation>
    <scope>NUCLEOTIDE SEQUENCE [LARGE SCALE GENOMIC DNA]</scope>
    <source>
        <strain evidence="3">cv. DH-PKW</strain>
        <tissue evidence="2">Leaves</tissue>
    </source>
</reference>
<dbReference type="InterPro" id="IPR009069">
    <property type="entry name" value="Cys_alpha_HP_mot_SF"/>
</dbReference>
<dbReference type="PANTHER" id="PTHR37750:SF1">
    <property type="entry name" value="COX19-LIKE CHCH FAMILY PROTEIN"/>
    <property type="match status" value="1"/>
</dbReference>
<dbReference type="SUPFAM" id="SSF47072">
    <property type="entry name" value="Cysteine alpha-hairpin motif"/>
    <property type="match status" value="1"/>
</dbReference>
<sequence length="200" mass="22413">MEAVTPQPVCAKEALALLNCTVETPFDRDKCLRLLDSLRSCVLEKKVKKFSVVEQSHAARLKPSEGKTEGGCSVFPSSKASKKSRNRATKEKVERFRGDRGLGDQIMSVMANVGVTRGREWVLWMRRMTMRGEGCLASASASMQSGPHLIALIHNSYLRPPTTLLSATTDVVSHHQLEPHPTINQLYYEWWVYKSWGPVI</sequence>
<keyword evidence="3" id="KW-1185">Reference proteome</keyword>
<dbReference type="PANTHER" id="PTHR37750">
    <property type="entry name" value="COX19-LIKE CHCH FAMILY PROTEIN"/>
    <property type="match status" value="1"/>
</dbReference>
<name>A0A4S8J765_MUSBA</name>
<dbReference type="EMBL" id="PYDT01000006">
    <property type="protein sequence ID" value="THU57408.1"/>
    <property type="molecule type" value="Genomic_DNA"/>
</dbReference>
<dbReference type="Proteomes" id="UP000317650">
    <property type="component" value="Chromosome 3"/>
</dbReference>
<accession>A0A4S8J765</accession>
<dbReference type="PROSITE" id="PS51808">
    <property type="entry name" value="CHCH"/>
    <property type="match status" value="1"/>
</dbReference>
<comment type="caution">
    <text evidence="2">The sequence shown here is derived from an EMBL/GenBank/DDBJ whole genome shotgun (WGS) entry which is preliminary data.</text>
</comment>